<proteinExistence type="predicted"/>
<dbReference type="AlphaFoldDB" id="A0A817B5W9"/>
<evidence type="ECO:0000313" key="1">
    <source>
        <dbReference type="EMBL" id="CAF2326930.1"/>
    </source>
</evidence>
<reference evidence="1" key="1">
    <citation type="submission" date="2021-01" db="EMBL/GenBank/DDBJ databases">
        <authorList>
            <consortium name="Genoscope - CEA"/>
            <person name="William W."/>
        </authorList>
    </citation>
    <scope>NUCLEOTIDE SEQUENCE</scope>
</reference>
<dbReference type="EMBL" id="HG994364">
    <property type="protein sequence ID" value="CAF2326930.1"/>
    <property type="molecule type" value="Genomic_DNA"/>
</dbReference>
<gene>
    <name evidence="1" type="ORF">DARMORV10_A10P12050.1</name>
</gene>
<organism evidence="1">
    <name type="scientific">Brassica napus</name>
    <name type="common">Rape</name>
    <dbReference type="NCBI Taxonomy" id="3708"/>
    <lineage>
        <taxon>Eukaryota</taxon>
        <taxon>Viridiplantae</taxon>
        <taxon>Streptophyta</taxon>
        <taxon>Embryophyta</taxon>
        <taxon>Tracheophyta</taxon>
        <taxon>Spermatophyta</taxon>
        <taxon>Magnoliopsida</taxon>
        <taxon>eudicotyledons</taxon>
        <taxon>Gunneridae</taxon>
        <taxon>Pentapetalae</taxon>
        <taxon>rosids</taxon>
        <taxon>malvids</taxon>
        <taxon>Brassicales</taxon>
        <taxon>Brassicaceae</taxon>
        <taxon>Brassiceae</taxon>
        <taxon>Brassica</taxon>
    </lineage>
</organism>
<protein>
    <submittedName>
        <fullName evidence="1">(rape) hypothetical protein</fullName>
    </submittedName>
</protein>
<dbReference type="Proteomes" id="UP001295469">
    <property type="component" value="Chromosome A10"/>
</dbReference>
<accession>A0A817B5W9</accession>
<name>A0A817B5W9_BRANA</name>
<sequence>MLGKSPHGVWLHVRTFSIIDLRSGYLWWPLAVVRGVLLRSSAMSASGSSALGDVDSFLKSVRGCDRRYFVGKLAGSKVTSSEEVCPSGPITLYGFWIKRMYTVPVSVGWRRHYPPTFPNDGIGGCKLLFMSPVLHRLVNVRFSVMVSSPFDL</sequence>